<dbReference type="Gene3D" id="2.60.210.10">
    <property type="entry name" value="Apoptosis, Tumor Necrosis Factor Receptor Associated Protein 2, Chain A"/>
    <property type="match status" value="1"/>
</dbReference>
<feature type="domain" description="MATH" evidence="13">
    <location>
        <begin position="193"/>
        <end position="337"/>
    </location>
</feature>
<feature type="zinc finger region" description="TRAF-type" evidence="11">
    <location>
        <begin position="38"/>
        <end position="84"/>
    </location>
</feature>
<keyword evidence="10" id="KW-0175">Coiled coil</keyword>
<dbReference type="InterPro" id="IPR013083">
    <property type="entry name" value="Znf_RING/FYVE/PHD"/>
</dbReference>
<evidence type="ECO:0000256" key="6">
    <source>
        <dbReference type="ARBA" id="ARBA00022737"/>
    </source>
</evidence>
<protein>
    <recommendedName>
        <fullName evidence="16">RING-type E3 ubiquitin transferase</fullName>
    </recommendedName>
</protein>
<dbReference type="EnsemblMetazoa" id="Aqu2.1.07288_001">
    <property type="protein sequence ID" value="Aqu2.1.07288_001"/>
    <property type="gene ID" value="Aqu2.1.07288"/>
</dbReference>
<dbReference type="SMART" id="SM00061">
    <property type="entry name" value="MATH"/>
    <property type="match status" value="1"/>
</dbReference>
<dbReference type="InterPro" id="IPR001293">
    <property type="entry name" value="Znf_TRAF"/>
</dbReference>
<dbReference type="InterPro" id="IPR001841">
    <property type="entry name" value="Znf_RING"/>
</dbReference>
<keyword evidence="9" id="KW-0832">Ubl conjugation</keyword>
<dbReference type="PANTHER" id="PTHR10131:SF94">
    <property type="entry name" value="TNF RECEPTOR-ASSOCIATED FACTOR 4"/>
    <property type="match status" value="1"/>
</dbReference>
<dbReference type="FunFam" id="2.60.210.10:FF:000001">
    <property type="entry name" value="TNF receptor-associated factor"/>
    <property type="match status" value="1"/>
</dbReference>
<evidence type="ECO:0000256" key="8">
    <source>
        <dbReference type="ARBA" id="ARBA00022833"/>
    </source>
</evidence>
<evidence type="ECO:0000259" key="12">
    <source>
        <dbReference type="PROSITE" id="PS50089"/>
    </source>
</evidence>
<dbReference type="PROSITE" id="PS00518">
    <property type="entry name" value="ZF_RING_1"/>
    <property type="match status" value="1"/>
</dbReference>
<keyword evidence="7 11" id="KW-0863">Zinc-finger</keyword>
<dbReference type="PANTHER" id="PTHR10131">
    <property type="entry name" value="TNF RECEPTOR ASSOCIATED FACTOR"/>
    <property type="match status" value="1"/>
</dbReference>
<dbReference type="Pfam" id="PF21355">
    <property type="entry name" value="TRAF-mep_MATH"/>
    <property type="match status" value="1"/>
</dbReference>
<dbReference type="GO" id="GO:0006915">
    <property type="term" value="P:apoptotic process"/>
    <property type="evidence" value="ECO:0007669"/>
    <property type="project" value="UniProtKB-KW"/>
</dbReference>
<dbReference type="GO" id="GO:0043122">
    <property type="term" value="P:regulation of canonical NF-kappaB signal transduction"/>
    <property type="evidence" value="ECO:0007669"/>
    <property type="project" value="TreeGrafter"/>
</dbReference>
<dbReference type="SUPFAM" id="SSF57850">
    <property type="entry name" value="RING/U-box"/>
    <property type="match status" value="1"/>
</dbReference>
<dbReference type="OrthoDB" id="5947827at2759"/>
<evidence type="ECO:0000256" key="5">
    <source>
        <dbReference type="ARBA" id="ARBA00022723"/>
    </source>
</evidence>
<dbReference type="InParanoid" id="A0A1X7SYY3"/>
<dbReference type="GO" id="GO:0005737">
    <property type="term" value="C:cytoplasm"/>
    <property type="evidence" value="ECO:0007669"/>
    <property type="project" value="UniProtKB-SubCell"/>
</dbReference>
<keyword evidence="2" id="KW-0963">Cytoplasm</keyword>
<evidence type="ECO:0000256" key="1">
    <source>
        <dbReference type="ARBA" id="ARBA00004496"/>
    </source>
</evidence>
<dbReference type="eggNOG" id="KOG0297">
    <property type="taxonomic scope" value="Eukaryota"/>
</dbReference>
<dbReference type="PROSITE" id="PS50145">
    <property type="entry name" value="ZF_TRAF"/>
    <property type="match status" value="1"/>
</dbReference>
<dbReference type="PROSITE" id="PS50089">
    <property type="entry name" value="ZF_RING_2"/>
    <property type="match status" value="1"/>
</dbReference>
<dbReference type="InterPro" id="IPR017907">
    <property type="entry name" value="Znf_RING_CS"/>
</dbReference>
<keyword evidence="8 11" id="KW-0862">Zinc</keyword>
<evidence type="ECO:0000256" key="4">
    <source>
        <dbReference type="ARBA" id="ARBA00022703"/>
    </source>
</evidence>
<evidence type="ECO:0000256" key="9">
    <source>
        <dbReference type="ARBA" id="ARBA00022843"/>
    </source>
</evidence>
<evidence type="ECO:0000313" key="15">
    <source>
        <dbReference type="EnsemblMetazoa" id="Aqu2.1.07288_001"/>
    </source>
</evidence>
<proteinExistence type="predicted"/>
<evidence type="ECO:0000259" key="13">
    <source>
        <dbReference type="PROSITE" id="PS50144"/>
    </source>
</evidence>
<keyword evidence="5 11" id="KW-0479">Metal-binding</keyword>
<evidence type="ECO:0000256" key="10">
    <source>
        <dbReference type="ARBA" id="ARBA00023054"/>
    </source>
</evidence>
<keyword evidence="6" id="KW-0677">Repeat</keyword>
<organism evidence="15">
    <name type="scientific">Amphimedon queenslandica</name>
    <name type="common">Sponge</name>
    <dbReference type="NCBI Taxonomy" id="400682"/>
    <lineage>
        <taxon>Eukaryota</taxon>
        <taxon>Metazoa</taxon>
        <taxon>Porifera</taxon>
        <taxon>Demospongiae</taxon>
        <taxon>Heteroscleromorpha</taxon>
        <taxon>Haplosclerida</taxon>
        <taxon>Niphatidae</taxon>
        <taxon>Amphimedon</taxon>
    </lineage>
</organism>
<evidence type="ECO:0000256" key="7">
    <source>
        <dbReference type="ARBA" id="ARBA00022771"/>
    </source>
</evidence>
<keyword evidence="3" id="KW-1017">Isopeptide bond</keyword>
<dbReference type="Gene3D" id="3.30.40.10">
    <property type="entry name" value="Zinc/RING finger domain, C3HC4 (zinc finger)"/>
    <property type="match status" value="2"/>
</dbReference>
<dbReference type="AlphaFoldDB" id="A0A1X7SYY3"/>
<dbReference type="STRING" id="400682.A0A1X7SYY3"/>
<keyword evidence="4" id="KW-0053">Apoptosis</keyword>
<evidence type="ECO:0000259" key="14">
    <source>
        <dbReference type="PROSITE" id="PS50145"/>
    </source>
</evidence>
<comment type="subcellular location">
    <subcellularLocation>
        <location evidence="1">Cytoplasm</location>
    </subcellularLocation>
</comment>
<name>A0A1X7SYY3_AMPQE</name>
<sequence>MFTPDKSLREEICSLFIKCPNNKFGCGWVDTIGALSEHVSCCMHRKQECPHCNEDFAMTEYQPHVDECPKMIVNCPLKDHGCKETNEMTREECINHLSSNDGLFDHVVMMVAALSSLPTNPLKSESLESFANLVRGSSGSVEDGVRGAIESFVTMVAELIAEITKKDSQICTLEDKVAQLETITMSFCYGNFDGSMVWKIPQFSQRMDDARTGKYTSIFSLPFYSSRYGYKMCLRLYILGDGIGKGTHMSLFFVVMKGEYDALLPWPFTHKVTFKLMNQCSKRDVVKAFQPDPLSSSFQKPKSDMNVASGCPRFVSKNELMEGGFIVDDTIFIKVKSKKAYLVSSSPFLSAVKCSIQYLPDMEQETTVLVVQKELSPCMDEDVPPSTMNEKEEAIYVCPGPVIPMRSEGHYQKRDLDDKNPINEKHVAGRDLDLDSSLQRFQSSFDSNQYLKPTNVRPWINTSIGTEMNAGQLETISRLSRQSCRIKTSLLTENNKDQLDKYICPKCDCILHDAVQTSCGHWLCNGCAEELFDKNEGTIFCPRPDCDEELTNEDGRP</sequence>
<evidence type="ECO:0008006" key="16">
    <source>
        <dbReference type="Google" id="ProtNLM"/>
    </source>
</evidence>
<feature type="domain" description="TRAF-type" evidence="14">
    <location>
        <begin position="38"/>
        <end position="84"/>
    </location>
</feature>
<accession>A0A1X7SYY3</accession>
<dbReference type="PROSITE" id="PS50144">
    <property type="entry name" value="MATH"/>
    <property type="match status" value="1"/>
</dbReference>
<dbReference type="InterPro" id="IPR008974">
    <property type="entry name" value="TRAF-like"/>
</dbReference>
<evidence type="ECO:0000256" key="11">
    <source>
        <dbReference type="PROSITE-ProRule" id="PRU00207"/>
    </source>
</evidence>
<dbReference type="SUPFAM" id="SSF49599">
    <property type="entry name" value="TRAF domain-like"/>
    <property type="match status" value="2"/>
</dbReference>
<dbReference type="InterPro" id="IPR002083">
    <property type="entry name" value="MATH/TRAF_dom"/>
</dbReference>
<feature type="domain" description="RING-type" evidence="12">
    <location>
        <begin position="504"/>
        <end position="542"/>
    </location>
</feature>
<evidence type="ECO:0000256" key="3">
    <source>
        <dbReference type="ARBA" id="ARBA00022499"/>
    </source>
</evidence>
<dbReference type="InterPro" id="IPR049342">
    <property type="entry name" value="TRAF1-6_MATH_dom"/>
</dbReference>
<evidence type="ECO:0000256" key="2">
    <source>
        <dbReference type="ARBA" id="ARBA00022490"/>
    </source>
</evidence>
<reference evidence="15" key="1">
    <citation type="submission" date="2017-05" db="UniProtKB">
        <authorList>
            <consortium name="EnsemblMetazoa"/>
        </authorList>
    </citation>
    <scope>IDENTIFICATION</scope>
</reference>
<dbReference type="GO" id="GO:0008270">
    <property type="term" value="F:zinc ion binding"/>
    <property type="evidence" value="ECO:0007669"/>
    <property type="project" value="UniProtKB-KW"/>
</dbReference>